<dbReference type="KEGG" id="asau:88171366"/>
<feature type="domain" description="Manganese/iron superoxide dismutase C-terminal" evidence="2">
    <location>
        <begin position="280"/>
        <end position="337"/>
    </location>
</feature>
<proteinExistence type="predicted"/>
<feature type="domain" description="Manganese/iron superoxide dismutase C-terminal" evidence="2">
    <location>
        <begin position="145"/>
        <end position="185"/>
    </location>
</feature>
<dbReference type="SUPFAM" id="SSF46609">
    <property type="entry name" value="Fe,Mn superoxide dismutase (SOD), N-terminal domain"/>
    <property type="match status" value="1"/>
</dbReference>
<dbReference type="Pfam" id="PF02777">
    <property type="entry name" value="Sod_Fe_C"/>
    <property type="match status" value="2"/>
</dbReference>
<dbReference type="InterPro" id="IPR036324">
    <property type="entry name" value="Mn/Fe_SOD_N_sf"/>
</dbReference>
<dbReference type="AlphaFoldDB" id="A0AAX4H3U2"/>
<dbReference type="InterPro" id="IPR019832">
    <property type="entry name" value="Mn/Fe_SOD_C"/>
</dbReference>
<gene>
    <name evidence="3" type="ORF">PUMCH_000297</name>
</gene>
<evidence type="ECO:0000313" key="4">
    <source>
        <dbReference type="Proteomes" id="UP001338582"/>
    </source>
</evidence>
<comment type="function">
    <text evidence="1">Component of the mitochondrial ribosome (mitoribosome), a dedicated translation machinery responsible for the synthesis of mitochondrial genome-encoded proteins, including at least some of the essential transmembrane subunits of the mitochondrial respiratory chain. The mitoribosomes are attached to the mitochondrial inner membrane and translation products are cotranslationally integrated into the membrane.</text>
</comment>
<evidence type="ECO:0000313" key="3">
    <source>
        <dbReference type="EMBL" id="WPK23073.1"/>
    </source>
</evidence>
<dbReference type="InterPro" id="IPR036314">
    <property type="entry name" value="SOD_C_sf"/>
</dbReference>
<dbReference type="SUPFAM" id="SSF54719">
    <property type="entry name" value="Fe,Mn superoxide dismutase (SOD), C-terminal domain"/>
    <property type="match status" value="1"/>
</dbReference>
<organism evidence="3 4">
    <name type="scientific">Australozyma saopauloensis</name>
    <dbReference type="NCBI Taxonomy" id="291208"/>
    <lineage>
        <taxon>Eukaryota</taxon>
        <taxon>Fungi</taxon>
        <taxon>Dikarya</taxon>
        <taxon>Ascomycota</taxon>
        <taxon>Saccharomycotina</taxon>
        <taxon>Pichiomycetes</taxon>
        <taxon>Metschnikowiaceae</taxon>
        <taxon>Australozyma</taxon>
    </lineage>
</organism>
<dbReference type="PANTHER" id="PTHR43595:SF1">
    <property type="entry name" value="SMALL RIBOSOMAL SUBUNIT PROTEIN MS43"/>
    <property type="match status" value="1"/>
</dbReference>
<reference evidence="3 4" key="1">
    <citation type="submission" date="2023-10" db="EMBL/GenBank/DDBJ databases">
        <title>Draft Genome Sequence of Candida saopaulonensis from a very Premature Infant with Sepsis.</title>
        <authorList>
            <person name="Ning Y."/>
            <person name="Dai R."/>
            <person name="Xiao M."/>
            <person name="Xu Y."/>
            <person name="Yan Q."/>
            <person name="Zhang L."/>
        </authorList>
    </citation>
    <scope>NUCLEOTIDE SEQUENCE [LARGE SCALE GENOMIC DNA]</scope>
    <source>
        <strain evidence="3 4">19XY460</strain>
    </source>
</reference>
<protein>
    <recommendedName>
        <fullName evidence="2">Manganese/iron superoxide dismutase C-terminal domain-containing protein</fullName>
    </recommendedName>
</protein>
<dbReference type="Proteomes" id="UP001338582">
    <property type="component" value="Chromosome 1"/>
</dbReference>
<dbReference type="EMBL" id="CP138894">
    <property type="protein sequence ID" value="WPK23073.1"/>
    <property type="molecule type" value="Genomic_DNA"/>
</dbReference>
<dbReference type="GO" id="GO:0046872">
    <property type="term" value="F:metal ion binding"/>
    <property type="evidence" value="ECO:0007669"/>
    <property type="project" value="InterPro"/>
</dbReference>
<dbReference type="RefSeq" id="XP_062875460.1">
    <property type="nucleotide sequence ID" value="XM_063019390.1"/>
</dbReference>
<accession>A0AAX4H3U2</accession>
<dbReference type="GO" id="GO:0004784">
    <property type="term" value="F:superoxide dismutase activity"/>
    <property type="evidence" value="ECO:0007669"/>
    <property type="project" value="InterPro"/>
</dbReference>
<keyword evidence="4" id="KW-1185">Reference proteome</keyword>
<evidence type="ECO:0000256" key="1">
    <source>
        <dbReference type="ARBA" id="ARBA00037226"/>
    </source>
</evidence>
<name>A0AAX4H3U2_9ASCO</name>
<evidence type="ECO:0000259" key="2">
    <source>
        <dbReference type="Pfam" id="PF02777"/>
    </source>
</evidence>
<dbReference type="GO" id="GO:0005737">
    <property type="term" value="C:cytoplasm"/>
    <property type="evidence" value="ECO:0007669"/>
    <property type="project" value="TreeGrafter"/>
</dbReference>
<sequence length="350" mass="39265">MFKSSRTVSKVRLLFQRSVSYNLPSIRLLDSLKSTESDLPGLFSNKTINELWYNRGQALVDNLNAQIIKNNVENAPANLEELIKVSFSKNDLNALFTNASLLHNLQFFLESLKTNEDRSFSKAQISALLKTPSTSIKVENAPQDESLAEWINDSFGSMVEFKTLLLNSAASIKGDGTTWLVAQATYSESAMRDGASTGVSFDTLAIVNTYNAGIVDDSMRSGQVTKMKHQKQLKLDAANRRDQERKEMAAGEVQEQGQAVEEVVQETQKRSISADENALGSVEEAEEVMLFSDRKLVPLLAIDASMRAYLEDYGIYGKRQYLENVWHCVDWDVVASRTPKRFKPSMVFEY</sequence>
<dbReference type="Gene3D" id="3.55.40.20">
    <property type="entry name" value="Iron/manganese superoxide dismutase, C-terminal domain"/>
    <property type="match status" value="1"/>
</dbReference>
<dbReference type="GeneID" id="88171366"/>
<dbReference type="PANTHER" id="PTHR43595">
    <property type="entry name" value="37S RIBOSOMAL PROTEIN S26, MITOCHONDRIAL"/>
    <property type="match status" value="1"/>
</dbReference>